<feature type="compositionally biased region" description="Basic and acidic residues" evidence="1">
    <location>
        <begin position="206"/>
        <end position="217"/>
    </location>
</feature>
<feature type="compositionally biased region" description="Low complexity" evidence="1">
    <location>
        <begin position="23"/>
        <end position="55"/>
    </location>
</feature>
<evidence type="ECO:0000256" key="1">
    <source>
        <dbReference type="SAM" id="MobiDB-lite"/>
    </source>
</evidence>
<proteinExistence type="predicted"/>
<protein>
    <submittedName>
        <fullName evidence="2">Kinesin</fullName>
    </submittedName>
</protein>
<dbReference type="RefSeq" id="WP_301732426.1">
    <property type="nucleotide sequence ID" value="NZ_JAUKFL010000001.1"/>
</dbReference>
<name>A0ABT8Q454_9CORY</name>
<feature type="region of interest" description="Disordered" evidence="1">
    <location>
        <begin position="21"/>
        <end position="224"/>
    </location>
</feature>
<comment type="caution">
    <text evidence="2">The sequence shown here is derived from an EMBL/GenBank/DDBJ whole genome shotgun (WGS) entry which is preliminary data.</text>
</comment>
<dbReference type="EMBL" id="JAUKFM010000003">
    <property type="protein sequence ID" value="MDN8620134.1"/>
    <property type="molecule type" value="Genomic_DNA"/>
</dbReference>
<keyword evidence="3" id="KW-1185">Reference proteome</keyword>
<sequence length="273" mass="28683">MANDLGHEVDLDRNEYKYLASEDSVSSAAKSDKSSGAAAGAAAGAVAAGAAGAAGLSKPVGKPSADGDESTASKYEPQNHVVAGAEEEHVAKAAEQPDLQEALDENNADYAPSQHIVGETKEEHIGSAPQQPDLQEALDENNADYAPSQHIVGEAKEEHIGTAPQQPDIDLEAAGETPTSVNDLDVDPEMSGDDRDEADDVTGEAGNERLDQLKGKASEAGSAVGDAFQRAKGFVEDKAHEYREETTKKGGFFDRVKGAVRDARESIEDKRKN</sequence>
<feature type="compositionally biased region" description="Acidic residues" evidence="1">
    <location>
        <begin position="184"/>
        <end position="202"/>
    </location>
</feature>
<evidence type="ECO:0000313" key="2">
    <source>
        <dbReference type="EMBL" id="MDN8620134.1"/>
    </source>
</evidence>
<dbReference type="Gene3D" id="6.10.140.1430">
    <property type="match status" value="1"/>
</dbReference>
<dbReference type="Proteomes" id="UP001174347">
    <property type="component" value="Unassembled WGS sequence"/>
</dbReference>
<reference evidence="2" key="1">
    <citation type="submission" date="2023-07" db="EMBL/GenBank/DDBJ databases">
        <title>Insights into the diversity of cutaneous corynebacteria.</title>
        <authorList>
            <person name="Bruggemann H."/>
            <person name="Poehlein A."/>
        </authorList>
    </citation>
    <scope>NUCLEOTIDE SEQUENCE</scope>
    <source>
        <strain evidence="2">P7_F1</strain>
    </source>
</reference>
<gene>
    <name evidence="2" type="ORF">Q0N36_06005</name>
</gene>
<organism evidence="2 3">
    <name type="scientific">Corynebacterium kefirresidentii</name>
    <dbReference type="NCBI Taxonomy" id="1979527"/>
    <lineage>
        <taxon>Bacteria</taxon>
        <taxon>Bacillati</taxon>
        <taxon>Actinomycetota</taxon>
        <taxon>Actinomycetes</taxon>
        <taxon>Mycobacteriales</taxon>
        <taxon>Corynebacteriaceae</taxon>
        <taxon>Corynebacterium</taxon>
    </lineage>
</organism>
<evidence type="ECO:0000313" key="3">
    <source>
        <dbReference type="Proteomes" id="UP001174347"/>
    </source>
</evidence>
<accession>A0ABT8Q454</accession>